<feature type="compositionally biased region" description="Polar residues" evidence="1">
    <location>
        <begin position="543"/>
        <end position="555"/>
    </location>
</feature>
<feature type="region of interest" description="Disordered" evidence="1">
    <location>
        <begin position="538"/>
        <end position="562"/>
    </location>
</feature>
<dbReference type="AlphaFoldDB" id="A0A8J5SH42"/>
<feature type="domain" description="PGG" evidence="3">
    <location>
        <begin position="167"/>
        <end position="282"/>
    </location>
</feature>
<feature type="transmembrane region" description="Helical" evidence="2">
    <location>
        <begin position="352"/>
        <end position="371"/>
    </location>
</feature>
<reference evidence="4" key="2">
    <citation type="submission" date="2021-02" db="EMBL/GenBank/DDBJ databases">
        <authorList>
            <person name="Kimball J.A."/>
            <person name="Haas M.W."/>
            <person name="Macchietto M."/>
            <person name="Kono T."/>
            <person name="Duquette J."/>
            <person name="Shao M."/>
        </authorList>
    </citation>
    <scope>NUCLEOTIDE SEQUENCE</scope>
    <source>
        <tissue evidence="4">Fresh leaf tissue</tissue>
    </source>
</reference>
<feature type="domain" description="PGG" evidence="3">
    <location>
        <begin position="495"/>
        <end position="530"/>
    </location>
</feature>
<dbReference type="InterPro" id="IPR026961">
    <property type="entry name" value="PGG_dom"/>
</dbReference>
<feature type="transmembrane region" description="Helical" evidence="2">
    <location>
        <begin position="225"/>
        <end position="246"/>
    </location>
</feature>
<dbReference type="Pfam" id="PF13962">
    <property type="entry name" value="PGG"/>
    <property type="match status" value="5"/>
</dbReference>
<proteinExistence type="predicted"/>
<dbReference type="PANTHER" id="PTHR24177:SF380">
    <property type="entry name" value="OS06G0294200 PROTEIN"/>
    <property type="match status" value="1"/>
</dbReference>
<feature type="transmembrane region" description="Helical" evidence="2">
    <location>
        <begin position="174"/>
        <end position="193"/>
    </location>
</feature>
<name>A0A8J5SH42_ZIZPA</name>
<dbReference type="PANTHER" id="PTHR24177">
    <property type="entry name" value="CASKIN"/>
    <property type="match status" value="1"/>
</dbReference>
<feature type="domain" description="PGG" evidence="3">
    <location>
        <begin position="347"/>
        <end position="454"/>
    </location>
</feature>
<feature type="transmembrane region" description="Helical" evidence="2">
    <location>
        <begin position="681"/>
        <end position="700"/>
    </location>
</feature>
<feature type="transmembrane region" description="Helical" evidence="2">
    <location>
        <begin position="462"/>
        <end position="482"/>
    </location>
</feature>
<keyword evidence="2" id="KW-0812">Transmembrane</keyword>
<gene>
    <name evidence="4" type="ORF">GUJ93_ZPchr0006g42361</name>
</gene>
<feature type="transmembrane region" description="Helical" evidence="2">
    <location>
        <begin position="650"/>
        <end position="669"/>
    </location>
</feature>
<dbReference type="Proteomes" id="UP000729402">
    <property type="component" value="Unassembled WGS sequence"/>
</dbReference>
<evidence type="ECO:0000313" key="5">
    <source>
        <dbReference type="Proteomes" id="UP000729402"/>
    </source>
</evidence>
<feature type="transmembrane region" description="Helical" evidence="2">
    <location>
        <begin position="289"/>
        <end position="315"/>
    </location>
</feature>
<sequence length="720" mass="78991">MAEEQAPWEYTLRKYLLLLASLVATVAYGAGFSPPGGIWQKDTTNIGGSIAGDPIIRNKQYGRYLVFFYCNATAFALSLVVIVLVLLFATLHEKKISGATVMPLRVVMVLDLISLIGAYAAGACLEKTTTTYTAVLVGAVFVYVLLHKALPSLSSAGEHDLDDAIKEKERSRKVLLLLATFATSLTYVAGLSTPGGFWSDTVLRFGGHRAGEAIMQEHHLARLKAFLICNTTAFVASLLIIVLLLDKKLRERTVMRSWELYGCIVIALVALIGAYAAGSSRVKHTTVNVIALVGAVLVYIALQMTIVPCAVSSVLGSEKLVRMYYAASKWRNPQTQTVNDREKKLNEALEKARSLVLLLATLAATITYQAALNPPGGYWQDDKDGHKAGDPILLTTNPKRYKVFFYCNSTAFVASLLAIILVENKALLKRHTLEAAMILDSFGLMGAYAAGSCRDESTSIKVMAIAGVVQVYVVVHIVFFTLDGSYTSDNDDALLEKRRKRLLLFAILAATITYQAGLTPPSGYWQANDEQAFTVRRKHDNTSRQNTQSNQMTNDENTKNKREQHIKRKYLMLLGILAASITYQGGLQPPGGVWESDGDGHNAGNPILRDNQRPRYRVFFYSNSTSFVASIIVIVMLLPESLNERLSGWLMKAMDTTIILDMIGLLVAYGAGSSRDWETSGYVIAMALFVLGYIAIHAMLSKLSQSEKDSTSQQRVAPEC</sequence>
<keyword evidence="2" id="KW-1133">Transmembrane helix</keyword>
<keyword evidence="5" id="KW-1185">Reference proteome</keyword>
<accession>A0A8J5SH42</accession>
<evidence type="ECO:0000313" key="4">
    <source>
        <dbReference type="EMBL" id="KAG8076061.1"/>
    </source>
</evidence>
<feature type="transmembrane region" description="Helical" evidence="2">
    <location>
        <begin position="103"/>
        <end position="123"/>
    </location>
</feature>
<reference evidence="4" key="1">
    <citation type="journal article" date="2021" name="bioRxiv">
        <title>Whole Genome Assembly and Annotation of Northern Wild Rice, Zizania palustris L., Supports a Whole Genome Duplication in the Zizania Genus.</title>
        <authorList>
            <person name="Haas M."/>
            <person name="Kono T."/>
            <person name="Macchietto M."/>
            <person name="Millas R."/>
            <person name="McGilp L."/>
            <person name="Shao M."/>
            <person name="Duquette J."/>
            <person name="Hirsch C.N."/>
            <person name="Kimball J."/>
        </authorList>
    </citation>
    <scope>NUCLEOTIDE SEQUENCE</scope>
    <source>
        <tissue evidence="4">Fresh leaf tissue</tissue>
    </source>
</reference>
<dbReference type="OrthoDB" id="681126at2759"/>
<feature type="transmembrane region" description="Helical" evidence="2">
    <location>
        <begin position="502"/>
        <end position="518"/>
    </location>
</feature>
<feature type="transmembrane region" description="Helical" evidence="2">
    <location>
        <begin position="403"/>
        <end position="422"/>
    </location>
</feature>
<dbReference type="GO" id="GO:0016020">
    <property type="term" value="C:membrane"/>
    <property type="evidence" value="ECO:0007669"/>
    <property type="project" value="TreeGrafter"/>
</dbReference>
<organism evidence="4 5">
    <name type="scientific">Zizania palustris</name>
    <name type="common">Northern wild rice</name>
    <dbReference type="NCBI Taxonomy" id="103762"/>
    <lineage>
        <taxon>Eukaryota</taxon>
        <taxon>Viridiplantae</taxon>
        <taxon>Streptophyta</taxon>
        <taxon>Embryophyta</taxon>
        <taxon>Tracheophyta</taxon>
        <taxon>Spermatophyta</taxon>
        <taxon>Magnoliopsida</taxon>
        <taxon>Liliopsida</taxon>
        <taxon>Poales</taxon>
        <taxon>Poaceae</taxon>
        <taxon>BOP clade</taxon>
        <taxon>Oryzoideae</taxon>
        <taxon>Oryzeae</taxon>
        <taxon>Zizaniinae</taxon>
        <taxon>Zizania</taxon>
    </lineage>
</organism>
<protein>
    <recommendedName>
        <fullName evidence="3">PGG domain-containing protein</fullName>
    </recommendedName>
</protein>
<evidence type="ECO:0000259" key="3">
    <source>
        <dbReference type="Pfam" id="PF13962"/>
    </source>
</evidence>
<feature type="transmembrane region" description="Helical" evidence="2">
    <location>
        <begin position="618"/>
        <end position="638"/>
    </location>
</feature>
<dbReference type="EMBL" id="JAAALK010000283">
    <property type="protein sequence ID" value="KAG8076061.1"/>
    <property type="molecule type" value="Genomic_DNA"/>
</dbReference>
<feature type="transmembrane region" description="Helical" evidence="2">
    <location>
        <begin position="258"/>
        <end position="277"/>
    </location>
</feature>
<comment type="caution">
    <text evidence="4">The sequence shown here is derived from an EMBL/GenBank/DDBJ whole genome shotgun (WGS) entry which is preliminary data.</text>
</comment>
<feature type="transmembrane region" description="Helical" evidence="2">
    <location>
        <begin position="66"/>
        <end position="91"/>
    </location>
</feature>
<feature type="domain" description="PGG" evidence="3">
    <location>
        <begin position="10"/>
        <end position="125"/>
    </location>
</feature>
<feature type="domain" description="PGG" evidence="3">
    <location>
        <begin position="567"/>
        <end position="675"/>
    </location>
</feature>
<keyword evidence="2" id="KW-0472">Membrane</keyword>
<evidence type="ECO:0000256" key="1">
    <source>
        <dbReference type="SAM" id="MobiDB-lite"/>
    </source>
</evidence>
<evidence type="ECO:0000256" key="2">
    <source>
        <dbReference type="SAM" id="Phobius"/>
    </source>
</evidence>